<name>A0A251UKE5_HELAN</name>
<dbReference type="InParanoid" id="A0A251UKE5"/>
<proteinExistence type="predicted"/>
<dbReference type="AlphaFoldDB" id="A0A251UKE5"/>
<sequence length="55" mass="6107">MRGQFVVFHGNCNKFVVFNTSYLRVFGFKPSVLGPFHCLVGTQGLLSNLRSCLLG</sequence>
<evidence type="ECO:0000313" key="1">
    <source>
        <dbReference type="EMBL" id="OTG23336.1"/>
    </source>
</evidence>
<evidence type="ECO:0000313" key="2">
    <source>
        <dbReference type="Proteomes" id="UP000215914"/>
    </source>
</evidence>
<reference evidence="2" key="1">
    <citation type="journal article" date="2017" name="Nature">
        <title>The sunflower genome provides insights into oil metabolism, flowering and Asterid evolution.</title>
        <authorList>
            <person name="Badouin H."/>
            <person name="Gouzy J."/>
            <person name="Grassa C.J."/>
            <person name="Murat F."/>
            <person name="Staton S.E."/>
            <person name="Cottret L."/>
            <person name="Lelandais-Briere C."/>
            <person name="Owens G.L."/>
            <person name="Carrere S."/>
            <person name="Mayjonade B."/>
            <person name="Legrand L."/>
            <person name="Gill N."/>
            <person name="Kane N.C."/>
            <person name="Bowers J.E."/>
            <person name="Hubner S."/>
            <person name="Bellec A."/>
            <person name="Berard A."/>
            <person name="Berges H."/>
            <person name="Blanchet N."/>
            <person name="Boniface M.C."/>
            <person name="Brunel D."/>
            <person name="Catrice O."/>
            <person name="Chaidir N."/>
            <person name="Claudel C."/>
            <person name="Donnadieu C."/>
            <person name="Faraut T."/>
            <person name="Fievet G."/>
            <person name="Helmstetter N."/>
            <person name="King M."/>
            <person name="Knapp S.J."/>
            <person name="Lai Z."/>
            <person name="Le Paslier M.C."/>
            <person name="Lippi Y."/>
            <person name="Lorenzon L."/>
            <person name="Mandel J.R."/>
            <person name="Marage G."/>
            <person name="Marchand G."/>
            <person name="Marquand E."/>
            <person name="Bret-Mestries E."/>
            <person name="Morien E."/>
            <person name="Nambeesan S."/>
            <person name="Nguyen T."/>
            <person name="Pegot-Espagnet P."/>
            <person name="Pouilly N."/>
            <person name="Raftis F."/>
            <person name="Sallet E."/>
            <person name="Schiex T."/>
            <person name="Thomas J."/>
            <person name="Vandecasteele C."/>
            <person name="Vares D."/>
            <person name="Vear F."/>
            <person name="Vautrin S."/>
            <person name="Crespi M."/>
            <person name="Mangin B."/>
            <person name="Burke J.M."/>
            <person name="Salse J."/>
            <person name="Munos S."/>
            <person name="Vincourt P."/>
            <person name="Rieseberg L.H."/>
            <person name="Langlade N.B."/>
        </authorList>
    </citation>
    <scope>NUCLEOTIDE SEQUENCE [LARGE SCALE GENOMIC DNA]</scope>
    <source>
        <strain evidence="2">cv. SF193</strain>
    </source>
</reference>
<dbReference type="Proteomes" id="UP000215914">
    <property type="component" value="Chromosome 6"/>
</dbReference>
<accession>A0A251UKE5</accession>
<dbReference type="EMBL" id="CM007895">
    <property type="protein sequence ID" value="OTG23336.1"/>
    <property type="molecule type" value="Genomic_DNA"/>
</dbReference>
<organism evidence="1 2">
    <name type="scientific">Helianthus annuus</name>
    <name type="common">Common sunflower</name>
    <dbReference type="NCBI Taxonomy" id="4232"/>
    <lineage>
        <taxon>Eukaryota</taxon>
        <taxon>Viridiplantae</taxon>
        <taxon>Streptophyta</taxon>
        <taxon>Embryophyta</taxon>
        <taxon>Tracheophyta</taxon>
        <taxon>Spermatophyta</taxon>
        <taxon>Magnoliopsida</taxon>
        <taxon>eudicotyledons</taxon>
        <taxon>Gunneridae</taxon>
        <taxon>Pentapetalae</taxon>
        <taxon>asterids</taxon>
        <taxon>campanulids</taxon>
        <taxon>Asterales</taxon>
        <taxon>Asteraceae</taxon>
        <taxon>Asteroideae</taxon>
        <taxon>Heliantheae alliance</taxon>
        <taxon>Heliantheae</taxon>
        <taxon>Helianthus</taxon>
    </lineage>
</organism>
<protein>
    <submittedName>
        <fullName evidence="1">Uncharacterized protein</fullName>
    </submittedName>
</protein>
<keyword evidence="2" id="KW-1185">Reference proteome</keyword>
<gene>
    <name evidence="1" type="ORF">HannXRQ_Chr06g0181351</name>
</gene>